<evidence type="ECO:0000313" key="1">
    <source>
        <dbReference type="EMBL" id="RGC04505.1"/>
    </source>
</evidence>
<dbReference type="EMBL" id="QVEZ01000008">
    <property type="protein sequence ID" value="RGC04505.1"/>
    <property type="molecule type" value="Genomic_DNA"/>
</dbReference>
<protein>
    <submittedName>
        <fullName evidence="1">Uncharacterized protein</fullName>
    </submittedName>
</protein>
<organism evidence="1 2">
    <name type="scientific">Faecalibacterium prausnitzii</name>
    <dbReference type="NCBI Taxonomy" id="853"/>
    <lineage>
        <taxon>Bacteria</taxon>
        <taxon>Bacillati</taxon>
        <taxon>Bacillota</taxon>
        <taxon>Clostridia</taxon>
        <taxon>Eubacteriales</taxon>
        <taxon>Oscillospiraceae</taxon>
        <taxon>Faecalibacterium</taxon>
    </lineage>
</organism>
<gene>
    <name evidence="1" type="ORF">DW905_10855</name>
</gene>
<name>A0A3E2V1V9_9FIRM</name>
<dbReference type="AlphaFoldDB" id="A0A3E2V1V9"/>
<accession>A0A3E2V1V9</accession>
<proteinExistence type="predicted"/>
<sequence>MGRFSAAPSLEHPFSRSYGVNLPSSLTTLLPLALESSSYLPVSVCGTGTSEIHTAFLAIFHLRLRY</sequence>
<evidence type="ECO:0000313" key="2">
    <source>
        <dbReference type="Proteomes" id="UP000261079"/>
    </source>
</evidence>
<reference evidence="1 2" key="1">
    <citation type="submission" date="2018-08" db="EMBL/GenBank/DDBJ databases">
        <title>A genome reference for cultivated species of the human gut microbiota.</title>
        <authorList>
            <person name="Zou Y."/>
            <person name="Xue W."/>
            <person name="Luo G."/>
        </authorList>
    </citation>
    <scope>NUCLEOTIDE SEQUENCE [LARGE SCALE GENOMIC DNA]</scope>
    <source>
        <strain evidence="1 2">AM42-11AC</strain>
    </source>
</reference>
<dbReference type="Proteomes" id="UP000261079">
    <property type="component" value="Unassembled WGS sequence"/>
</dbReference>
<comment type="caution">
    <text evidence="1">The sequence shown here is derived from an EMBL/GenBank/DDBJ whole genome shotgun (WGS) entry which is preliminary data.</text>
</comment>